<feature type="compositionally biased region" description="Polar residues" evidence="16">
    <location>
        <begin position="781"/>
        <end position="792"/>
    </location>
</feature>
<dbReference type="GO" id="GO:0005777">
    <property type="term" value="C:peroxisome"/>
    <property type="evidence" value="ECO:0007669"/>
    <property type="project" value="TreeGrafter"/>
</dbReference>
<dbReference type="Gene3D" id="3.30.1010.10">
    <property type="entry name" value="Phosphatidylinositol 3-kinase Catalytic Subunit, Chain A, domain 4"/>
    <property type="match status" value="1"/>
</dbReference>
<dbReference type="InterPro" id="IPR000403">
    <property type="entry name" value="PI3/4_kinase_cat_dom"/>
</dbReference>
<dbReference type="GO" id="GO:0000407">
    <property type="term" value="C:phagophore assembly site"/>
    <property type="evidence" value="ECO:0007669"/>
    <property type="project" value="TreeGrafter"/>
</dbReference>
<dbReference type="Pfam" id="PF00454">
    <property type="entry name" value="PI3_PI4_kinase"/>
    <property type="match status" value="1"/>
</dbReference>
<dbReference type="PANTHER" id="PTHR10048:SF7">
    <property type="entry name" value="PHOSPHATIDYLINOSITOL 3-KINASE CATALYTIC SUBUNIT TYPE 3"/>
    <property type="match status" value="1"/>
</dbReference>
<dbReference type="Gene3D" id="1.10.1070.11">
    <property type="entry name" value="Phosphatidylinositol 3-/4-kinase, catalytic domain"/>
    <property type="match status" value="1"/>
</dbReference>
<dbReference type="EMBL" id="JAEOAQ010000007">
    <property type="protein sequence ID" value="KAG5417618.1"/>
    <property type="molecule type" value="Genomic_DNA"/>
</dbReference>
<evidence type="ECO:0000256" key="5">
    <source>
        <dbReference type="ARBA" id="ARBA00022679"/>
    </source>
</evidence>
<dbReference type="SUPFAM" id="SSF48371">
    <property type="entry name" value="ARM repeat"/>
    <property type="match status" value="1"/>
</dbReference>
<dbReference type="PROSITE" id="PS50290">
    <property type="entry name" value="PI3_4_KINASE_3"/>
    <property type="match status" value="1"/>
</dbReference>
<evidence type="ECO:0000256" key="16">
    <source>
        <dbReference type="SAM" id="MobiDB-lite"/>
    </source>
</evidence>
<comment type="subcellular location">
    <subcellularLocation>
        <location evidence="2">Endosome membrane</location>
        <topology evidence="2">Peripheral membrane protein</topology>
    </subcellularLocation>
    <subcellularLocation>
        <location evidence="1">Golgi apparatus</location>
        <location evidence="1">trans-Golgi network membrane</location>
        <topology evidence="1">Peripheral membrane protein</topology>
    </subcellularLocation>
</comment>
<dbReference type="InterPro" id="IPR011009">
    <property type="entry name" value="Kinase-like_dom_sf"/>
</dbReference>
<evidence type="ECO:0000256" key="4">
    <source>
        <dbReference type="ARBA" id="ARBA00012073"/>
    </source>
</evidence>
<comment type="function">
    <text evidence="13">Multifunctional phosphatidylinositol 3-kinase involved in acidification of vacuoles, pH-dependent cell growth, and autophagocytosis. Plays an important role in protein transport and virulence. Component of the autophagy-specific VPS34 PI3-kinase complex I essential to recruit the ATG8-phosphatidylinositol conjugate and the ATG12-ATG5 conjugate to the pre-autophagosomal structure. Also involved in endosome-to-Golgi retrograde transport as part of the VPS34 PI3-kinase complex II. This second complex is required for the endosome-to-Golgi retrieval of PEP1 and KEX2, and the recruitment of VPS5 and VPS7, two components of the retromer complex, to endosomal membranes (probably through the synthesis of a specific pool of phosphatidylinositol 3-phosphate recruiting the retromer to the endosomes). Finally, it might also be involved in ethanol tolerance and cell wall integrity.</text>
</comment>
<dbReference type="SMART" id="SM00146">
    <property type="entry name" value="PI3Kc"/>
    <property type="match status" value="1"/>
</dbReference>
<reference evidence="20 21" key="1">
    <citation type="submission" date="2020-12" db="EMBL/GenBank/DDBJ databases">
        <title>Effect of drift, selection, and recombination on the evolution of hybrid genomes in Candida yeast pathogens.</title>
        <authorList>
            <person name="Mixao V."/>
            <person name="Ksiezopolska E."/>
            <person name="Saus E."/>
            <person name="Boekhout T."/>
            <person name="Gacser A."/>
            <person name="Gabaldon T."/>
        </authorList>
    </citation>
    <scope>NUCLEOTIDE SEQUENCE [LARGE SCALE GENOMIC DNA]</scope>
    <source>
        <strain evidence="20 21">BP57</strain>
    </source>
</reference>
<dbReference type="GeneID" id="93653883"/>
<dbReference type="CDD" id="cd08397">
    <property type="entry name" value="C2_PI3K_class_III"/>
    <property type="match status" value="1"/>
</dbReference>
<dbReference type="GO" id="GO:0048015">
    <property type="term" value="P:phosphatidylinositol-mediated signaling"/>
    <property type="evidence" value="ECO:0007669"/>
    <property type="project" value="TreeGrafter"/>
</dbReference>
<dbReference type="GO" id="GO:0034271">
    <property type="term" value="C:phosphatidylinositol 3-kinase complex, class III, type I"/>
    <property type="evidence" value="ECO:0007669"/>
    <property type="project" value="TreeGrafter"/>
</dbReference>
<keyword evidence="8 15" id="KW-0418">Kinase</keyword>
<dbReference type="SUPFAM" id="SSF49562">
    <property type="entry name" value="C2 domain (Calcium/lipid-binding domain, CaLB)"/>
    <property type="match status" value="1"/>
</dbReference>
<evidence type="ECO:0000259" key="17">
    <source>
        <dbReference type="PROSITE" id="PS50290"/>
    </source>
</evidence>
<keyword evidence="5 15" id="KW-0808">Transferase</keyword>
<evidence type="ECO:0000256" key="6">
    <source>
        <dbReference type="ARBA" id="ARBA00022741"/>
    </source>
</evidence>
<dbReference type="SMART" id="SM00142">
    <property type="entry name" value="PI3K_C2"/>
    <property type="match status" value="1"/>
</dbReference>
<keyword evidence="21" id="KW-1185">Reference proteome</keyword>
<dbReference type="InterPro" id="IPR042236">
    <property type="entry name" value="PI3K_accessory_sf"/>
</dbReference>
<evidence type="ECO:0000256" key="7">
    <source>
        <dbReference type="ARBA" id="ARBA00022753"/>
    </source>
</evidence>
<dbReference type="PROSITE" id="PS51547">
    <property type="entry name" value="C2_PI3K"/>
    <property type="match status" value="1"/>
</dbReference>
<evidence type="ECO:0000256" key="9">
    <source>
        <dbReference type="ARBA" id="ARBA00022840"/>
    </source>
</evidence>
<dbReference type="Proteomes" id="UP000669133">
    <property type="component" value="Unassembled WGS sequence"/>
</dbReference>
<evidence type="ECO:0000313" key="21">
    <source>
        <dbReference type="Proteomes" id="UP000669133"/>
    </source>
</evidence>
<evidence type="ECO:0000256" key="2">
    <source>
        <dbReference type="ARBA" id="ARBA00004481"/>
    </source>
</evidence>
<evidence type="ECO:0000313" key="20">
    <source>
        <dbReference type="EMBL" id="KAG5417618.1"/>
    </source>
</evidence>
<dbReference type="SMART" id="SM00145">
    <property type="entry name" value="PI3Ka"/>
    <property type="match status" value="1"/>
</dbReference>
<comment type="subunit">
    <text evidence="14">Component of the autophagy-specific VPS34 PI3-kinase complex I composed of at least VPS15, VPS30, VPS34, and of the VPS34 PI3-kinase complex II composed of VPS15, VPS30, VPS34 and VPS38. Interacts with VMNA7.</text>
</comment>
<dbReference type="InterPro" id="IPR035892">
    <property type="entry name" value="C2_domain_sf"/>
</dbReference>
<dbReference type="SUPFAM" id="SSF56112">
    <property type="entry name" value="Protein kinase-like (PK-like)"/>
    <property type="match status" value="1"/>
</dbReference>
<evidence type="ECO:0000256" key="15">
    <source>
        <dbReference type="PIRNR" id="PIRNR000587"/>
    </source>
</evidence>
<dbReference type="InterPro" id="IPR016024">
    <property type="entry name" value="ARM-type_fold"/>
</dbReference>
<feature type="region of interest" description="Disordered" evidence="16">
    <location>
        <begin position="766"/>
        <end position="792"/>
    </location>
</feature>
<comment type="catalytic activity">
    <reaction evidence="11">
        <text>a 1,2-diacyl-sn-glycero-3-phospho-(1D-myo-inositol) + ATP = a 1,2-diacyl-sn-glycero-3-phospho-(1D-myo-inositol-3-phosphate) + ADP + H(+)</text>
        <dbReference type="Rhea" id="RHEA:12709"/>
        <dbReference type="ChEBI" id="CHEBI:15378"/>
        <dbReference type="ChEBI" id="CHEBI:30616"/>
        <dbReference type="ChEBI" id="CHEBI:57880"/>
        <dbReference type="ChEBI" id="CHEBI:58088"/>
        <dbReference type="ChEBI" id="CHEBI:456216"/>
        <dbReference type="EC" id="2.7.1.137"/>
    </reaction>
    <physiologicalReaction direction="left-to-right" evidence="11">
        <dbReference type="Rhea" id="RHEA:12710"/>
    </physiologicalReaction>
</comment>
<dbReference type="OrthoDB" id="67688at2759"/>
<protein>
    <recommendedName>
        <fullName evidence="12 15">Phosphatidylinositol 3-kinase VPS34</fullName>
        <ecNumber evidence="4 15">2.7.1.137</ecNumber>
    </recommendedName>
</protein>
<dbReference type="InterPro" id="IPR001263">
    <property type="entry name" value="PI3K_accessory_dom"/>
</dbReference>
<evidence type="ECO:0000259" key="18">
    <source>
        <dbReference type="PROSITE" id="PS51545"/>
    </source>
</evidence>
<gene>
    <name evidence="20" type="ORF">I9W82_005254</name>
</gene>
<evidence type="ECO:0000256" key="12">
    <source>
        <dbReference type="ARBA" id="ARBA00041128"/>
    </source>
</evidence>
<dbReference type="PIRSF" id="PIRSF000587">
    <property type="entry name" value="PI3K_Vps34"/>
    <property type="match status" value="1"/>
</dbReference>
<dbReference type="PROSITE" id="PS00915">
    <property type="entry name" value="PI3_4_KINASE_1"/>
    <property type="match status" value="1"/>
</dbReference>
<dbReference type="GO" id="GO:0005794">
    <property type="term" value="C:Golgi apparatus"/>
    <property type="evidence" value="ECO:0007669"/>
    <property type="project" value="UniProtKB-SubCell"/>
</dbReference>
<dbReference type="GO" id="GO:0034272">
    <property type="term" value="C:phosphatidylinositol 3-kinase complex, class III, type II"/>
    <property type="evidence" value="ECO:0007669"/>
    <property type="project" value="TreeGrafter"/>
</dbReference>
<dbReference type="Pfam" id="PF00792">
    <property type="entry name" value="PI3K_C2"/>
    <property type="match status" value="1"/>
</dbReference>
<dbReference type="GO" id="GO:0016303">
    <property type="term" value="F:1-phosphatidylinositol-3-kinase activity"/>
    <property type="evidence" value="ECO:0007669"/>
    <property type="project" value="UniProtKB-UniRule"/>
</dbReference>
<dbReference type="AlphaFoldDB" id="A0A8H7ZER2"/>
<organism evidence="20 21">
    <name type="scientific">Candida metapsilosis</name>
    <dbReference type="NCBI Taxonomy" id="273372"/>
    <lineage>
        <taxon>Eukaryota</taxon>
        <taxon>Fungi</taxon>
        <taxon>Dikarya</taxon>
        <taxon>Ascomycota</taxon>
        <taxon>Saccharomycotina</taxon>
        <taxon>Pichiomycetes</taxon>
        <taxon>Debaryomycetaceae</taxon>
        <taxon>Candida/Lodderomyces clade</taxon>
        <taxon>Candida</taxon>
    </lineage>
</organism>
<evidence type="ECO:0000256" key="1">
    <source>
        <dbReference type="ARBA" id="ARBA00004150"/>
    </source>
</evidence>
<dbReference type="GO" id="GO:0005524">
    <property type="term" value="F:ATP binding"/>
    <property type="evidence" value="ECO:0007669"/>
    <property type="project" value="UniProtKB-UniRule"/>
</dbReference>
<evidence type="ECO:0000256" key="11">
    <source>
        <dbReference type="ARBA" id="ARBA00023985"/>
    </source>
</evidence>
<dbReference type="GO" id="GO:0000045">
    <property type="term" value="P:autophagosome assembly"/>
    <property type="evidence" value="ECO:0007669"/>
    <property type="project" value="TreeGrafter"/>
</dbReference>
<dbReference type="GO" id="GO:0010008">
    <property type="term" value="C:endosome membrane"/>
    <property type="evidence" value="ECO:0007669"/>
    <property type="project" value="UniProtKB-SubCell"/>
</dbReference>
<evidence type="ECO:0000256" key="13">
    <source>
        <dbReference type="ARBA" id="ARBA00059175"/>
    </source>
</evidence>
<comment type="caution">
    <text evidence="20">The sequence shown here is derived from an EMBL/GenBank/DDBJ whole genome shotgun (WGS) entry which is preliminary data.</text>
</comment>
<dbReference type="InterPro" id="IPR036940">
    <property type="entry name" value="PI3/4_kinase_cat_sf"/>
</dbReference>
<dbReference type="InterPro" id="IPR002420">
    <property type="entry name" value="PI3K-type_C2_dom"/>
</dbReference>
<dbReference type="InterPro" id="IPR015433">
    <property type="entry name" value="PI3/4_kinase"/>
</dbReference>
<proteinExistence type="inferred from homology"/>
<comment type="similarity">
    <text evidence="3">Belongs to the PI3/PI4-kinase family. Type III PI4K subfamily.</text>
</comment>
<dbReference type="PANTHER" id="PTHR10048">
    <property type="entry name" value="PHOSPHATIDYLINOSITOL KINASE"/>
    <property type="match status" value="1"/>
</dbReference>
<evidence type="ECO:0000259" key="19">
    <source>
        <dbReference type="PROSITE" id="PS51547"/>
    </source>
</evidence>
<keyword evidence="7" id="KW-0967">Endosome</keyword>
<dbReference type="FunFam" id="1.10.1070.11:FF:000002">
    <property type="entry name" value="Phosphatidylinositol 3-kinase catalytic subunit type 3"/>
    <property type="match status" value="1"/>
</dbReference>
<dbReference type="PROSITE" id="PS00916">
    <property type="entry name" value="PI3_4_KINASE_2"/>
    <property type="match status" value="1"/>
</dbReference>
<name>A0A8H7ZER2_9ASCO</name>
<feature type="domain" description="PI3K/PI4K catalytic" evidence="17">
    <location>
        <begin position="645"/>
        <end position="1006"/>
    </location>
</feature>
<evidence type="ECO:0000256" key="14">
    <source>
        <dbReference type="ARBA" id="ARBA00061999"/>
    </source>
</evidence>
<dbReference type="InterPro" id="IPR018936">
    <property type="entry name" value="PI3/4_kinase_CS"/>
</dbReference>
<dbReference type="InterPro" id="IPR008290">
    <property type="entry name" value="PI3K_Vps34"/>
</dbReference>
<evidence type="ECO:0000256" key="3">
    <source>
        <dbReference type="ARBA" id="ARBA00006209"/>
    </source>
</evidence>
<dbReference type="RefSeq" id="XP_067546734.1">
    <property type="nucleotide sequence ID" value="XM_067694411.1"/>
</dbReference>
<dbReference type="PROSITE" id="PS51545">
    <property type="entry name" value="PIK_HELICAL"/>
    <property type="match status" value="1"/>
</dbReference>
<feature type="domain" description="C2 PI3K-type" evidence="19">
    <location>
        <begin position="13"/>
        <end position="174"/>
    </location>
</feature>
<keyword evidence="10" id="KW-0333">Golgi apparatus</keyword>
<dbReference type="Gene3D" id="1.25.40.70">
    <property type="entry name" value="Phosphatidylinositol 3-kinase, accessory domain (PIK)"/>
    <property type="match status" value="1"/>
</dbReference>
<accession>A0A8H7ZER2</accession>
<dbReference type="InterPro" id="IPR057756">
    <property type="entry name" value="PI3-kinase_type3/VPS34_cat"/>
</dbReference>
<dbReference type="Pfam" id="PF00613">
    <property type="entry name" value="PI3Ka"/>
    <property type="match status" value="2"/>
</dbReference>
<feature type="domain" description="PIK helical" evidence="18">
    <location>
        <begin position="300"/>
        <end position="563"/>
    </location>
</feature>
<dbReference type="GO" id="GO:0006897">
    <property type="term" value="P:endocytosis"/>
    <property type="evidence" value="ECO:0007669"/>
    <property type="project" value="TreeGrafter"/>
</dbReference>
<dbReference type="CDD" id="cd00896">
    <property type="entry name" value="PI3Kc_III"/>
    <property type="match status" value="1"/>
</dbReference>
<feature type="region of interest" description="Disordered" evidence="16">
    <location>
        <begin position="822"/>
        <end position="849"/>
    </location>
</feature>
<evidence type="ECO:0000256" key="10">
    <source>
        <dbReference type="ARBA" id="ARBA00023034"/>
    </source>
</evidence>
<keyword evidence="9 15" id="KW-0067">ATP-binding</keyword>
<evidence type="ECO:0000256" key="8">
    <source>
        <dbReference type="ARBA" id="ARBA00022777"/>
    </source>
</evidence>
<dbReference type="FunFam" id="3.30.1010.10:FF:000002">
    <property type="entry name" value="Phosphatidylinositol 3-kinase catalytic subunit type 3"/>
    <property type="match status" value="1"/>
</dbReference>
<sequence>MECTNDHLQLASISDKFTNPAIFQQLSKIYRYSDLYVTIEVYDGKDNNLISIPIQTSYKAFNNKKRIWNQVLKLAIDGNQVWYDSYLKFSIMEIVNTKPVVFGVGFLSLFNHKSSTLRSGSHKVPIYTEADVNVEQEKLNYGVLTGLTPLEQDLINYENGQYSRISWLDKIALPKIDVTTNGNRDHDYFLYVELPHYEFPIVYSDIIYNVPSLEPRSGVDPPLGNTISKVINSIDIPMSTSSDPKATKIYDPDFQLTANYATTTTGPNLNTNTNVNAMLDPIELKFHKLERNINNNSIIDKDLKPSPQLRDELLKILLKPSNAELTDNEKNLMWRFRYYFSKNNNSNDSTSKASKSFLPKFLKSINWENDYELDHTFKEILPLYWSVENLQIGDALELLGKFFNPHVLGKSRYSEDAFEVKNNSTDDAKLTDDELRFQKVFDDVCYLRKLAVERLKLASSDELLLYLLQLVQALKYEALIYQDEQGRGGGGGGGGGAGSGAGAVETLDCMNLPLAKFLITSAVENEQLGNFFYWYVKVENEDQLSRGGKTNIYSIVLNKYIECLKIYSHEHKVPHYKHLKRQIWFIKKLTHLVELIRTTFKKGEATAKKVEFLREYLSSSTNELLKFPDPFPLPLDPSVVVCGCYPQESSVFKSSLSPLKITLKTIESKQPSRHTSQIFGKKSSKKYGKYPLMFKIGDDLRQDQLVIQIINLMDQLLKNENLDLKLTPYKILATSPVAGLIQFVPNETLDVVLSKYAQMPQLDAGAGTATSAHAPGGTASDGKQQKSSALPPSVTSNGILNYLRIHSQDPDQDEQAIEPVSKSVLHSSTTSTDSAPAPPQPKPTVTSDLGVSPKLMDNYVKSCAGYCVITYILGVGDRHLDNLLLSPNGKFWHADFGYILGRDPKPFPPLMKLPIQVIDGMGGMNHENFQIFKNYCFITYTTLRKNSQLILNLFQLMSDANIPDIIIDPSRAVSKVQDKFCLSMSTEEEAILHFQDLINDSVGAFLPVVIDRLHSLAQYWRA</sequence>
<dbReference type="EC" id="2.7.1.137" evidence="4 15"/>
<keyword evidence="6 15" id="KW-0547">Nucleotide-binding</keyword>